<feature type="transmembrane region" description="Helical" evidence="7">
    <location>
        <begin position="160"/>
        <end position="180"/>
    </location>
</feature>
<feature type="transmembrane region" description="Helical" evidence="7">
    <location>
        <begin position="329"/>
        <end position="351"/>
    </location>
</feature>
<dbReference type="InterPro" id="IPR002259">
    <property type="entry name" value="Eqnu_transpt"/>
</dbReference>
<feature type="transmembrane region" description="Helical" evidence="7">
    <location>
        <begin position="65"/>
        <end position="85"/>
    </location>
</feature>
<evidence type="ECO:0000256" key="4">
    <source>
        <dbReference type="ARBA" id="ARBA00022692"/>
    </source>
</evidence>
<dbReference type="InterPro" id="IPR036259">
    <property type="entry name" value="MFS_trans_sf"/>
</dbReference>
<feature type="transmembrane region" description="Helical" evidence="7">
    <location>
        <begin position="12"/>
        <end position="33"/>
    </location>
</feature>
<dbReference type="GO" id="GO:0035364">
    <property type="term" value="P:thymine transport"/>
    <property type="evidence" value="ECO:0007669"/>
    <property type="project" value="TreeGrafter"/>
</dbReference>
<comment type="similarity">
    <text evidence="2">Belongs to the SLC29A/ENT transporter (TC 2.A.57) family.</text>
</comment>
<dbReference type="PRINTS" id="PR01130">
    <property type="entry name" value="DERENTRNSPRT"/>
</dbReference>
<dbReference type="GO" id="GO:0015853">
    <property type="term" value="P:adenine transport"/>
    <property type="evidence" value="ECO:0007669"/>
    <property type="project" value="TreeGrafter"/>
</dbReference>
<dbReference type="OrthoDB" id="46396at2759"/>
<dbReference type="GO" id="GO:0015862">
    <property type="term" value="P:uridine transmembrane transport"/>
    <property type="evidence" value="ECO:0007669"/>
    <property type="project" value="TreeGrafter"/>
</dbReference>
<sequence length="470" mass="52792">MKAWKDAPVDRGYLVAAIFFILGLGTLLPWNFFMTATMYFQDRLNTSEWSNGTVVIRKEYYFNNWMTLLSQLPLLLFTFLNSFLYQRIAEKVRITGSLIFIFLLFVLTTILSNVWSRSKRDRYDCTVCDGYERRNVMSLTVFERCSRGVRSWERSAFGGYVRVAFGAVLQGSLFGLVGLLPQSYSAVFMSGQGLAGTFAALAMLVSIFSDAGKEAAALGYFITPCVGTLITLLSYMLLPHLEFAQYYFNKSKNYEPETNHELLIKGSEATKTVENGKLNGHTNGSIPNGNGTVVYADTESDGTAQAFIALESGNTKEGKLSVMQVFKKIWVMAFCVTFVFIVTLSVFPAITVDVKTEYENTKWEVYFIPVCCFLIFNVMDWIGRTVTTWVQWPPKESPLFPALVVARVIFIPLIMLCNIRNHYYLPVLFAHDAMLVESKDAETAGALMTFFLALGLSLGAALSFPLRVLV</sequence>
<dbReference type="PANTHER" id="PTHR10332:SF8">
    <property type="entry name" value="EQUILIBRATIVE NUCLEOSIDE TRANSPORTER 2"/>
    <property type="match status" value="1"/>
</dbReference>
<dbReference type="AlphaFoldDB" id="A0A8T2MMA7"/>
<feature type="transmembrane region" description="Helical" evidence="7">
    <location>
        <begin position="97"/>
        <end position="115"/>
    </location>
</feature>
<dbReference type="Pfam" id="PF01733">
    <property type="entry name" value="Nucleoside_tran"/>
    <property type="match status" value="1"/>
</dbReference>
<evidence type="ECO:0008006" key="10">
    <source>
        <dbReference type="Google" id="ProtNLM"/>
    </source>
</evidence>
<dbReference type="Proteomes" id="UP000824540">
    <property type="component" value="Unassembled WGS sequence"/>
</dbReference>
<dbReference type="GO" id="GO:0015854">
    <property type="term" value="P:guanine transport"/>
    <property type="evidence" value="ECO:0007669"/>
    <property type="project" value="TreeGrafter"/>
</dbReference>
<dbReference type="PANTHER" id="PTHR10332">
    <property type="entry name" value="EQUILIBRATIVE NUCLEOSIDE TRANSPORTER"/>
    <property type="match status" value="1"/>
</dbReference>
<feature type="transmembrane region" description="Helical" evidence="7">
    <location>
        <begin position="363"/>
        <end position="383"/>
    </location>
</feature>
<comment type="subcellular location">
    <subcellularLocation>
        <location evidence="1">Membrane</location>
        <topology evidence="1">Multi-pass membrane protein</topology>
    </subcellularLocation>
</comment>
<proteinExistence type="inferred from homology"/>
<dbReference type="GO" id="GO:0035344">
    <property type="term" value="P:hypoxanthine transport"/>
    <property type="evidence" value="ECO:0007669"/>
    <property type="project" value="TreeGrafter"/>
</dbReference>
<reference evidence="8" key="1">
    <citation type="thesis" date="2021" institute="BYU ScholarsArchive" country="Provo, UT, USA">
        <title>Applications of and Algorithms for Genome Assembly and Genomic Analyses with an Emphasis on Marine Teleosts.</title>
        <authorList>
            <person name="Pickett B.D."/>
        </authorList>
    </citation>
    <scope>NUCLEOTIDE SEQUENCE</scope>
    <source>
        <strain evidence="8">HI-2016</strain>
    </source>
</reference>
<organism evidence="8 9">
    <name type="scientific">Albula glossodonta</name>
    <name type="common">roundjaw bonefish</name>
    <dbReference type="NCBI Taxonomy" id="121402"/>
    <lineage>
        <taxon>Eukaryota</taxon>
        <taxon>Metazoa</taxon>
        <taxon>Chordata</taxon>
        <taxon>Craniata</taxon>
        <taxon>Vertebrata</taxon>
        <taxon>Euteleostomi</taxon>
        <taxon>Actinopterygii</taxon>
        <taxon>Neopterygii</taxon>
        <taxon>Teleostei</taxon>
        <taxon>Albuliformes</taxon>
        <taxon>Albulidae</taxon>
        <taxon>Albula</taxon>
    </lineage>
</organism>
<keyword evidence="5 7" id="KW-1133">Transmembrane helix</keyword>
<evidence type="ECO:0000256" key="3">
    <source>
        <dbReference type="ARBA" id="ARBA00022448"/>
    </source>
</evidence>
<keyword evidence="6 7" id="KW-0472">Membrane</keyword>
<dbReference type="SUPFAM" id="SSF103473">
    <property type="entry name" value="MFS general substrate transporter"/>
    <property type="match status" value="1"/>
</dbReference>
<name>A0A8T2MMA7_9TELE</name>
<comment type="caution">
    <text evidence="8">The sequence shown here is derived from an EMBL/GenBank/DDBJ whole genome shotgun (WGS) entry which is preliminary data.</text>
</comment>
<keyword evidence="3" id="KW-0813">Transport</keyword>
<dbReference type="GO" id="GO:0016323">
    <property type="term" value="C:basolateral plasma membrane"/>
    <property type="evidence" value="ECO:0007669"/>
    <property type="project" value="TreeGrafter"/>
</dbReference>
<feature type="transmembrane region" description="Helical" evidence="7">
    <location>
        <begin position="404"/>
        <end position="424"/>
    </location>
</feature>
<evidence type="ECO:0000256" key="7">
    <source>
        <dbReference type="SAM" id="Phobius"/>
    </source>
</evidence>
<feature type="transmembrane region" description="Helical" evidence="7">
    <location>
        <begin position="187"/>
        <end position="209"/>
    </location>
</feature>
<evidence type="ECO:0000313" key="9">
    <source>
        <dbReference type="Proteomes" id="UP000824540"/>
    </source>
</evidence>
<protein>
    <recommendedName>
        <fullName evidence="10">Equilibrative nucleoside transporter 2</fullName>
    </recommendedName>
</protein>
<accession>A0A8T2MMA7</accession>
<evidence type="ECO:0000313" key="8">
    <source>
        <dbReference type="EMBL" id="KAG9329105.1"/>
    </source>
</evidence>
<keyword evidence="9" id="KW-1185">Reference proteome</keyword>
<evidence type="ECO:0000256" key="6">
    <source>
        <dbReference type="ARBA" id="ARBA00023136"/>
    </source>
</evidence>
<evidence type="ECO:0000256" key="1">
    <source>
        <dbReference type="ARBA" id="ARBA00004141"/>
    </source>
</evidence>
<feature type="transmembrane region" description="Helical" evidence="7">
    <location>
        <begin position="215"/>
        <end position="238"/>
    </location>
</feature>
<dbReference type="PIRSF" id="PIRSF016379">
    <property type="entry name" value="ENT"/>
    <property type="match status" value="1"/>
</dbReference>
<dbReference type="GO" id="GO:0005337">
    <property type="term" value="F:nucleoside transmembrane transporter activity"/>
    <property type="evidence" value="ECO:0007669"/>
    <property type="project" value="InterPro"/>
</dbReference>
<feature type="transmembrane region" description="Helical" evidence="7">
    <location>
        <begin position="444"/>
        <end position="466"/>
    </location>
</feature>
<gene>
    <name evidence="8" type="ORF">JZ751_007625</name>
</gene>
<evidence type="ECO:0000256" key="5">
    <source>
        <dbReference type="ARBA" id="ARBA00022989"/>
    </source>
</evidence>
<evidence type="ECO:0000256" key="2">
    <source>
        <dbReference type="ARBA" id="ARBA00007965"/>
    </source>
</evidence>
<keyword evidence="4 7" id="KW-0812">Transmembrane</keyword>
<dbReference type="EMBL" id="JAFBMS010001471">
    <property type="protein sequence ID" value="KAG9329105.1"/>
    <property type="molecule type" value="Genomic_DNA"/>
</dbReference>